<dbReference type="Pfam" id="PF08240">
    <property type="entry name" value="ADH_N"/>
    <property type="match status" value="1"/>
</dbReference>
<name>A0AA42CGW1_9HYPH</name>
<feature type="compositionally biased region" description="Basic residues" evidence="3">
    <location>
        <begin position="144"/>
        <end position="157"/>
    </location>
</feature>
<dbReference type="InterPro" id="IPR011032">
    <property type="entry name" value="GroES-like_sf"/>
</dbReference>
<organism evidence="5 6">
    <name type="scientific">Lichenifustis flavocetrariae</name>
    <dbReference type="NCBI Taxonomy" id="2949735"/>
    <lineage>
        <taxon>Bacteria</taxon>
        <taxon>Pseudomonadati</taxon>
        <taxon>Pseudomonadota</taxon>
        <taxon>Alphaproteobacteria</taxon>
        <taxon>Hyphomicrobiales</taxon>
        <taxon>Lichenihabitantaceae</taxon>
        <taxon>Lichenifustis</taxon>
    </lineage>
</organism>
<accession>A0AA42CGW1</accession>
<proteinExistence type="predicted"/>
<dbReference type="GO" id="GO:0005829">
    <property type="term" value="C:cytosol"/>
    <property type="evidence" value="ECO:0007669"/>
    <property type="project" value="TreeGrafter"/>
</dbReference>
<keyword evidence="6" id="KW-1185">Reference proteome</keyword>
<dbReference type="AlphaFoldDB" id="A0AA42CGW1"/>
<keyword evidence="2" id="KW-0560">Oxidoreductase</keyword>
<dbReference type="Gene3D" id="3.90.180.10">
    <property type="entry name" value="Medium-chain alcohol dehydrogenases, catalytic domain"/>
    <property type="match status" value="1"/>
</dbReference>
<dbReference type="Proteomes" id="UP001165667">
    <property type="component" value="Unassembled WGS sequence"/>
</dbReference>
<evidence type="ECO:0000313" key="5">
    <source>
        <dbReference type="EMBL" id="MCW6506963.1"/>
    </source>
</evidence>
<dbReference type="GO" id="GO:0003960">
    <property type="term" value="F:quinone reductase (NADPH) activity"/>
    <property type="evidence" value="ECO:0007669"/>
    <property type="project" value="TreeGrafter"/>
</dbReference>
<reference evidence="5" key="1">
    <citation type="submission" date="2022-05" db="EMBL/GenBank/DDBJ databases">
        <authorList>
            <person name="Pankratov T."/>
        </authorList>
    </citation>
    <scope>NUCLEOTIDE SEQUENCE</scope>
    <source>
        <strain evidence="5">BP6-180914</strain>
    </source>
</reference>
<dbReference type="InterPro" id="IPR013154">
    <property type="entry name" value="ADH-like_N"/>
</dbReference>
<protein>
    <submittedName>
        <fullName evidence="5">Alcohol dehydrogenase catalytic domain-containing protein</fullName>
    </submittedName>
</protein>
<evidence type="ECO:0000256" key="2">
    <source>
        <dbReference type="ARBA" id="ARBA00023002"/>
    </source>
</evidence>
<comment type="caution">
    <text evidence="5">The sequence shown here is derived from an EMBL/GenBank/DDBJ whole genome shotgun (WGS) entry which is preliminary data.</text>
</comment>
<dbReference type="PANTHER" id="PTHR48106:SF13">
    <property type="entry name" value="QUINONE OXIDOREDUCTASE-RELATED"/>
    <property type="match status" value="1"/>
</dbReference>
<evidence type="ECO:0000256" key="1">
    <source>
        <dbReference type="ARBA" id="ARBA00022857"/>
    </source>
</evidence>
<dbReference type="RefSeq" id="WP_282583299.1">
    <property type="nucleotide sequence ID" value="NZ_JAMOIM010000001.1"/>
</dbReference>
<dbReference type="EMBL" id="JAMOIM010000001">
    <property type="protein sequence ID" value="MCW6506963.1"/>
    <property type="molecule type" value="Genomic_DNA"/>
</dbReference>
<dbReference type="GO" id="GO:0035925">
    <property type="term" value="F:mRNA 3'-UTR AU-rich region binding"/>
    <property type="evidence" value="ECO:0007669"/>
    <property type="project" value="TreeGrafter"/>
</dbReference>
<sequence>MTTQIWLDHTGGPEVLQVRTVDRDAPGPGQVWLDQEAIGVNYLDVTQRKGAAPIPLPGGLGLEGAGTVAAVGAGVTDVAVGDRVAYALGPLGGYADGRLYPAERLIRLPDAVTTKDAAAILFKGTTAIGVIGACAPAATETVKRGRHGSSRGYRQMRNRSTDPGRHPSSPLR</sequence>
<dbReference type="PANTHER" id="PTHR48106">
    <property type="entry name" value="QUINONE OXIDOREDUCTASE PIG3-RELATED"/>
    <property type="match status" value="1"/>
</dbReference>
<evidence type="ECO:0000256" key="3">
    <source>
        <dbReference type="SAM" id="MobiDB-lite"/>
    </source>
</evidence>
<keyword evidence="1" id="KW-0521">NADP</keyword>
<evidence type="ECO:0000313" key="6">
    <source>
        <dbReference type="Proteomes" id="UP001165667"/>
    </source>
</evidence>
<gene>
    <name evidence="5" type="ORF">M8523_02885</name>
</gene>
<feature type="region of interest" description="Disordered" evidence="3">
    <location>
        <begin position="142"/>
        <end position="172"/>
    </location>
</feature>
<dbReference type="SUPFAM" id="SSF50129">
    <property type="entry name" value="GroES-like"/>
    <property type="match status" value="1"/>
</dbReference>
<feature type="domain" description="Alcohol dehydrogenase-like N-terminal" evidence="4">
    <location>
        <begin position="27"/>
        <end position="110"/>
    </location>
</feature>
<dbReference type="GO" id="GO:0070402">
    <property type="term" value="F:NADPH binding"/>
    <property type="evidence" value="ECO:0007669"/>
    <property type="project" value="TreeGrafter"/>
</dbReference>
<evidence type="ECO:0000259" key="4">
    <source>
        <dbReference type="Pfam" id="PF08240"/>
    </source>
</evidence>